<keyword evidence="8" id="KW-0326">Glycosidase</keyword>
<keyword evidence="13" id="KW-1185">Reference proteome</keyword>
<protein>
    <submittedName>
        <fullName evidence="12">Similar to Uncharacterized SUN family protein C2G2.17c acc. no. O43015</fullName>
    </submittedName>
</protein>
<evidence type="ECO:0000256" key="8">
    <source>
        <dbReference type="ARBA" id="ARBA00023295"/>
    </source>
</evidence>
<comment type="subcellular location">
    <subcellularLocation>
        <location evidence="1">Secreted</location>
        <location evidence="1">Cell wall</location>
    </subcellularLocation>
</comment>
<name>U4KYR5_PYROM</name>
<keyword evidence="10" id="KW-0624">Polysaccharide degradation</keyword>
<evidence type="ECO:0000256" key="9">
    <source>
        <dbReference type="ARBA" id="ARBA00023316"/>
    </source>
</evidence>
<reference evidence="12 13" key="1">
    <citation type="journal article" date="2013" name="PLoS Genet.">
        <title>The genome and development-dependent transcriptomes of Pyronema confluens: a window into fungal evolution.</title>
        <authorList>
            <person name="Traeger S."/>
            <person name="Altegoer F."/>
            <person name="Freitag M."/>
            <person name="Gabaldon T."/>
            <person name="Kempken F."/>
            <person name="Kumar A."/>
            <person name="Marcet-Houben M."/>
            <person name="Poggeler S."/>
            <person name="Stajich J.E."/>
            <person name="Nowrousian M."/>
        </authorList>
    </citation>
    <scope>NUCLEOTIDE SEQUENCE [LARGE SCALE GENOMIC DNA]</scope>
    <source>
        <strain evidence="13">CBS 100304</strain>
        <tissue evidence="12">Vegetative mycelium</tissue>
    </source>
</reference>
<keyword evidence="5 11" id="KW-0732">Signal</keyword>
<dbReference type="OrthoDB" id="5339822at2759"/>
<keyword evidence="3" id="KW-0134">Cell wall</keyword>
<feature type="signal peptide" evidence="11">
    <location>
        <begin position="1"/>
        <end position="22"/>
    </location>
</feature>
<dbReference type="OMA" id="CIWGTEG"/>
<keyword evidence="6" id="KW-0378">Hydrolase</keyword>
<sequence length="297" mass="31182">MQYTIQTIIFAALAAFPAAIYGQGLSGNGTAGMAFPDGVVPCSQFPSQYGAVPVGITSGGWSGLQRNGGNDDAIGECQEGALCSYDCPAGYSKSQYPAAQPASGESHGGLLCKGGFLYKTRPEVPQLCEAGSNTAFVENLLAGHVAVCRTDYPGTEKMSLPVGLSSGEISPLTSPYQDTAYRTVKGGRTSAHYYLNKEGVSVADACQWGEEGQDLGNWAPIVLGASYVDGKTWLSITKNELNPNANLGYNVRIVGKDGGRISQDCRYENEAITGQGFGDGCTVAVQGKDQATFQFYN</sequence>
<dbReference type="Pfam" id="PF03856">
    <property type="entry name" value="SUN"/>
    <property type="match status" value="1"/>
</dbReference>
<accession>U4KYR5</accession>
<keyword evidence="7" id="KW-0119">Carbohydrate metabolism</keyword>
<comment type="similarity">
    <text evidence="2">Belongs to the SUN family.</text>
</comment>
<keyword evidence="4" id="KW-0964">Secreted</keyword>
<gene>
    <name evidence="12" type="ORF">PCON_06703</name>
</gene>
<proteinExistence type="inferred from homology"/>
<dbReference type="PANTHER" id="PTHR31316:SF0">
    <property type="entry name" value="SECRETED BETA-GLUCOSIDASE SIM1-RELATED"/>
    <property type="match status" value="1"/>
</dbReference>
<evidence type="ECO:0000256" key="4">
    <source>
        <dbReference type="ARBA" id="ARBA00022525"/>
    </source>
</evidence>
<dbReference type="AlphaFoldDB" id="U4KYR5"/>
<evidence type="ECO:0000256" key="6">
    <source>
        <dbReference type="ARBA" id="ARBA00022801"/>
    </source>
</evidence>
<dbReference type="GO" id="GO:0031505">
    <property type="term" value="P:fungal-type cell wall organization"/>
    <property type="evidence" value="ECO:0007669"/>
    <property type="project" value="TreeGrafter"/>
</dbReference>
<evidence type="ECO:0000256" key="2">
    <source>
        <dbReference type="ARBA" id="ARBA00010579"/>
    </source>
</evidence>
<dbReference type="STRING" id="1076935.U4KYR5"/>
<evidence type="ECO:0000256" key="7">
    <source>
        <dbReference type="ARBA" id="ARBA00023277"/>
    </source>
</evidence>
<organism evidence="12 13">
    <name type="scientific">Pyronema omphalodes (strain CBS 100304)</name>
    <name type="common">Pyronema confluens</name>
    <dbReference type="NCBI Taxonomy" id="1076935"/>
    <lineage>
        <taxon>Eukaryota</taxon>
        <taxon>Fungi</taxon>
        <taxon>Dikarya</taxon>
        <taxon>Ascomycota</taxon>
        <taxon>Pezizomycotina</taxon>
        <taxon>Pezizomycetes</taxon>
        <taxon>Pezizales</taxon>
        <taxon>Pyronemataceae</taxon>
        <taxon>Pyronema</taxon>
    </lineage>
</organism>
<dbReference type="EMBL" id="HF935332">
    <property type="protein sequence ID" value="CCX07116.1"/>
    <property type="molecule type" value="Genomic_DNA"/>
</dbReference>
<dbReference type="GO" id="GO:0009986">
    <property type="term" value="C:cell surface"/>
    <property type="evidence" value="ECO:0007669"/>
    <property type="project" value="TreeGrafter"/>
</dbReference>
<evidence type="ECO:0000256" key="5">
    <source>
        <dbReference type="ARBA" id="ARBA00022729"/>
    </source>
</evidence>
<dbReference type="eggNOG" id="ENOG502QPVV">
    <property type="taxonomic scope" value="Eukaryota"/>
</dbReference>
<evidence type="ECO:0000313" key="12">
    <source>
        <dbReference type="EMBL" id="CCX07116.1"/>
    </source>
</evidence>
<dbReference type="InterPro" id="IPR051526">
    <property type="entry name" value="Beta-Glucosidase_SUN"/>
</dbReference>
<evidence type="ECO:0000256" key="3">
    <source>
        <dbReference type="ARBA" id="ARBA00022512"/>
    </source>
</evidence>
<dbReference type="GO" id="GO:0009277">
    <property type="term" value="C:fungal-type cell wall"/>
    <property type="evidence" value="ECO:0007669"/>
    <property type="project" value="TreeGrafter"/>
</dbReference>
<dbReference type="PANTHER" id="PTHR31316">
    <property type="entry name" value="BETA-GLUCOSIDASE-LIKE PROTEIN NCA3, MITOCHONDRIAL-RELATED"/>
    <property type="match status" value="1"/>
</dbReference>
<keyword evidence="9" id="KW-0961">Cell wall biogenesis/degradation</keyword>
<evidence type="ECO:0000256" key="10">
    <source>
        <dbReference type="ARBA" id="ARBA00023326"/>
    </source>
</evidence>
<feature type="chain" id="PRO_5004651173" evidence="11">
    <location>
        <begin position="23"/>
        <end position="297"/>
    </location>
</feature>
<dbReference type="GO" id="GO:0016798">
    <property type="term" value="F:hydrolase activity, acting on glycosyl bonds"/>
    <property type="evidence" value="ECO:0007669"/>
    <property type="project" value="UniProtKB-KW"/>
</dbReference>
<dbReference type="GO" id="GO:0000272">
    <property type="term" value="P:polysaccharide catabolic process"/>
    <property type="evidence" value="ECO:0007669"/>
    <property type="project" value="UniProtKB-KW"/>
</dbReference>
<evidence type="ECO:0000256" key="1">
    <source>
        <dbReference type="ARBA" id="ARBA00004191"/>
    </source>
</evidence>
<evidence type="ECO:0000256" key="11">
    <source>
        <dbReference type="SAM" id="SignalP"/>
    </source>
</evidence>
<evidence type="ECO:0000313" key="13">
    <source>
        <dbReference type="Proteomes" id="UP000018144"/>
    </source>
</evidence>
<dbReference type="Proteomes" id="UP000018144">
    <property type="component" value="Unassembled WGS sequence"/>
</dbReference>
<dbReference type="InterPro" id="IPR005556">
    <property type="entry name" value="SUN"/>
</dbReference>